<dbReference type="GO" id="GO:0000976">
    <property type="term" value="F:transcription cis-regulatory region binding"/>
    <property type="evidence" value="ECO:0007669"/>
    <property type="project" value="TreeGrafter"/>
</dbReference>
<keyword evidence="7" id="KW-1185">Reference proteome</keyword>
<dbReference type="InterPro" id="IPR001647">
    <property type="entry name" value="HTH_TetR"/>
</dbReference>
<dbReference type="InterPro" id="IPR050109">
    <property type="entry name" value="HTH-type_TetR-like_transc_reg"/>
</dbReference>
<dbReference type="PANTHER" id="PTHR30055:SF234">
    <property type="entry name" value="HTH-TYPE TRANSCRIPTIONAL REGULATOR BETI"/>
    <property type="match status" value="1"/>
</dbReference>
<dbReference type="Pfam" id="PF00440">
    <property type="entry name" value="TetR_N"/>
    <property type="match status" value="1"/>
</dbReference>
<gene>
    <name evidence="6" type="ORF">FHR99_002376</name>
</gene>
<dbReference type="EMBL" id="JACHWY010000002">
    <property type="protein sequence ID" value="MBB3048110.1"/>
    <property type="molecule type" value="Genomic_DNA"/>
</dbReference>
<dbReference type="Proteomes" id="UP000537130">
    <property type="component" value="Unassembled WGS sequence"/>
</dbReference>
<evidence type="ECO:0000313" key="6">
    <source>
        <dbReference type="EMBL" id="MBB3048110.1"/>
    </source>
</evidence>
<dbReference type="PANTHER" id="PTHR30055">
    <property type="entry name" value="HTH-TYPE TRANSCRIPTIONAL REGULATOR RUTR"/>
    <property type="match status" value="1"/>
</dbReference>
<reference evidence="6 7" key="1">
    <citation type="submission" date="2020-08" db="EMBL/GenBank/DDBJ databases">
        <title>Genomic Encyclopedia of Type Strains, Phase III (KMG-III): the genomes of soil and plant-associated and newly described type strains.</title>
        <authorList>
            <person name="Whitman W."/>
        </authorList>
    </citation>
    <scope>NUCLEOTIDE SEQUENCE [LARGE SCALE GENOMIC DNA]</scope>
    <source>
        <strain evidence="6 7">CECT 8654</strain>
    </source>
</reference>
<evidence type="ECO:0000313" key="7">
    <source>
        <dbReference type="Proteomes" id="UP000537130"/>
    </source>
</evidence>
<organism evidence="6 7">
    <name type="scientific">Litorivivens lipolytica</name>
    <dbReference type="NCBI Taxonomy" id="1524264"/>
    <lineage>
        <taxon>Bacteria</taxon>
        <taxon>Pseudomonadati</taxon>
        <taxon>Pseudomonadota</taxon>
        <taxon>Gammaproteobacteria</taxon>
        <taxon>Litorivivens</taxon>
    </lineage>
</organism>
<evidence type="ECO:0000256" key="2">
    <source>
        <dbReference type="ARBA" id="ARBA00023125"/>
    </source>
</evidence>
<keyword evidence="2 4" id="KW-0238">DNA-binding</keyword>
<dbReference type="AlphaFoldDB" id="A0A7W4Z7K2"/>
<dbReference type="Gene3D" id="1.10.357.10">
    <property type="entry name" value="Tetracycline Repressor, domain 2"/>
    <property type="match status" value="1"/>
</dbReference>
<dbReference type="PROSITE" id="PS50977">
    <property type="entry name" value="HTH_TETR_2"/>
    <property type="match status" value="1"/>
</dbReference>
<feature type="domain" description="HTH tetR-type" evidence="5">
    <location>
        <begin position="19"/>
        <end position="79"/>
    </location>
</feature>
<evidence type="ECO:0000259" key="5">
    <source>
        <dbReference type="PROSITE" id="PS50977"/>
    </source>
</evidence>
<protein>
    <submittedName>
        <fullName evidence="6">AcrR family transcriptional regulator</fullName>
    </submittedName>
</protein>
<dbReference type="InterPro" id="IPR009057">
    <property type="entry name" value="Homeodomain-like_sf"/>
</dbReference>
<comment type="caution">
    <text evidence="6">The sequence shown here is derived from an EMBL/GenBank/DDBJ whole genome shotgun (WGS) entry which is preliminary data.</text>
</comment>
<dbReference type="GO" id="GO:0003700">
    <property type="term" value="F:DNA-binding transcription factor activity"/>
    <property type="evidence" value="ECO:0007669"/>
    <property type="project" value="TreeGrafter"/>
</dbReference>
<keyword evidence="3" id="KW-0804">Transcription</keyword>
<feature type="DNA-binding region" description="H-T-H motif" evidence="4">
    <location>
        <begin position="42"/>
        <end position="61"/>
    </location>
</feature>
<evidence type="ECO:0000256" key="3">
    <source>
        <dbReference type="ARBA" id="ARBA00023163"/>
    </source>
</evidence>
<proteinExistence type="predicted"/>
<evidence type="ECO:0000256" key="1">
    <source>
        <dbReference type="ARBA" id="ARBA00023015"/>
    </source>
</evidence>
<sequence length="210" mass="23298">MSDSTALTEARPPQQARGRERFERILEAAEAQLLARGASELSIPELASSLGYTRTSVYHFFPTPYAILNELTRRHLSAIEAQIEIMSQNTADKAWQDVIGEVSDLVSNYYNTHPVAGVLILGSAASTESHKALQLTVLSLGRYVDRLMRTVGVRLPSGELDAKSLTVELGTACLRLSWFLHGRITDAYRAECKRAIMAYLNQFITTENQP</sequence>
<keyword evidence="1" id="KW-0805">Transcription regulation</keyword>
<evidence type="ECO:0000256" key="4">
    <source>
        <dbReference type="PROSITE-ProRule" id="PRU00335"/>
    </source>
</evidence>
<accession>A0A7W4Z7K2</accession>
<name>A0A7W4Z7K2_9GAMM</name>
<dbReference type="SUPFAM" id="SSF46689">
    <property type="entry name" value="Homeodomain-like"/>
    <property type="match status" value="1"/>
</dbReference>